<protein>
    <submittedName>
        <fullName evidence="1">Uncharacterized protein</fullName>
    </submittedName>
</protein>
<evidence type="ECO:0000313" key="2">
    <source>
        <dbReference type="Proteomes" id="UP000662185"/>
    </source>
</evidence>
<sequence>MLLTLQLYKPFENRVLIFLNEALHGGINNVSFQSHILESAPAENGLKTVLKY</sequence>
<reference evidence="2" key="1">
    <citation type="journal article" date="2020" name="ISME J.">
        <title>Comparative genomics reveals insights into cyanobacterial evolution and habitat adaptation.</title>
        <authorList>
            <person name="Chen M.Y."/>
            <person name="Teng W.K."/>
            <person name="Zhao L."/>
            <person name="Hu C.X."/>
            <person name="Zhou Y.K."/>
            <person name="Han B.P."/>
            <person name="Song L.R."/>
            <person name="Shu W.S."/>
        </authorList>
    </citation>
    <scope>NUCLEOTIDE SEQUENCE [LARGE SCALE GENOMIC DNA]</scope>
    <source>
        <strain evidence="2">FACHB-251</strain>
    </source>
</reference>
<dbReference type="EMBL" id="JACJQU010000001">
    <property type="protein sequence ID" value="MBD2292023.1"/>
    <property type="molecule type" value="Genomic_DNA"/>
</dbReference>
<comment type="caution">
    <text evidence="1">The sequence shown here is derived from an EMBL/GenBank/DDBJ whole genome shotgun (WGS) entry which is preliminary data.</text>
</comment>
<dbReference type="Proteomes" id="UP000662185">
    <property type="component" value="Unassembled WGS sequence"/>
</dbReference>
<dbReference type="RefSeq" id="WP_190556081.1">
    <property type="nucleotide sequence ID" value="NZ_JACJQU010000001.1"/>
</dbReference>
<proteinExistence type="predicted"/>
<evidence type="ECO:0000313" key="1">
    <source>
        <dbReference type="EMBL" id="MBD2292023.1"/>
    </source>
</evidence>
<name>A0A926WCT4_9NOST</name>
<dbReference type="AlphaFoldDB" id="A0A926WCT4"/>
<accession>A0A926WCT4</accession>
<organism evidence="1 2">
    <name type="scientific">Anabaena sphaerica FACHB-251</name>
    <dbReference type="NCBI Taxonomy" id="2692883"/>
    <lineage>
        <taxon>Bacteria</taxon>
        <taxon>Bacillati</taxon>
        <taxon>Cyanobacteriota</taxon>
        <taxon>Cyanophyceae</taxon>
        <taxon>Nostocales</taxon>
        <taxon>Nostocaceae</taxon>
        <taxon>Anabaena</taxon>
    </lineage>
</organism>
<keyword evidence="2" id="KW-1185">Reference proteome</keyword>
<gene>
    <name evidence="1" type="ORF">H6G06_00640</name>
</gene>